<evidence type="ECO:0000313" key="1">
    <source>
        <dbReference type="EMBL" id="JAH64809.1"/>
    </source>
</evidence>
<organism evidence="1">
    <name type="scientific">Anguilla anguilla</name>
    <name type="common">European freshwater eel</name>
    <name type="synonym">Muraena anguilla</name>
    <dbReference type="NCBI Taxonomy" id="7936"/>
    <lineage>
        <taxon>Eukaryota</taxon>
        <taxon>Metazoa</taxon>
        <taxon>Chordata</taxon>
        <taxon>Craniata</taxon>
        <taxon>Vertebrata</taxon>
        <taxon>Euteleostomi</taxon>
        <taxon>Actinopterygii</taxon>
        <taxon>Neopterygii</taxon>
        <taxon>Teleostei</taxon>
        <taxon>Anguilliformes</taxon>
        <taxon>Anguillidae</taxon>
        <taxon>Anguilla</taxon>
    </lineage>
</organism>
<sequence length="34" mass="3792">MVLSFFSAAEAMMFSVGWQAVEITTSAHTRKKTQ</sequence>
<dbReference type="EMBL" id="GBXM01052156">
    <property type="protein sequence ID" value="JAH56421.1"/>
    <property type="molecule type" value="Transcribed_RNA"/>
</dbReference>
<dbReference type="EMBL" id="GBXM01053111">
    <property type="protein sequence ID" value="JAH55466.1"/>
    <property type="molecule type" value="Transcribed_RNA"/>
</dbReference>
<proteinExistence type="predicted"/>
<dbReference type="EMBL" id="GBXM01043768">
    <property type="protein sequence ID" value="JAH64809.1"/>
    <property type="molecule type" value="Transcribed_RNA"/>
</dbReference>
<reference evidence="1" key="2">
    <citation type="journal article" date="2015" name="Fish Shellfish Immunol.">
        <title>Early steps in the European eel (Anguilla anguilla)-Vibrio vulnificus interaction in the gills: Role of the RtxA13 toxin.</title>
        <authorList>
            <person name="Callol A."/>
            <person name="Pajuelo D."/>
            <person name="Ebbesson L."/>
            <person name="Teles M."/>
            <person name="MacKenzie S."/>
            <person name="Amaro C."/>
        </authorList>
    </citation>
    <scope>NUCLEOTIDE SEQUENCE</scope>
</reference>
<reference evidence="1" key="1">
    <citation type="submission" date="2014-11" db="EMBL/GenBank/DDBJ databases">
        <authorList>
            <person name="Amaro Gonzalez C."/>
        </authorList>
    </citation>
    <scope>NUCLEOTIDE SEQUENCE</scope>
</reference>
<protein>
    <submittedName>
        <fullName evidence="1">Uncharacterized protein</fullName>
    </submittedName>
</protein>
<dbReference type="AlphaFoldDB" id="A0A0E9UG22"/>
<accession>A0A0E9UG22</accession>
<name>A0A0E9UG22_ANGAN</name>